<gene>
    <name evidence="1" type="ORF">D0C36_18475</name>
</gene>
<comment type="caution">
    <text evidence="1">The sequence shown here is derived from an EMBL/GenBank/DDBJ whole genome shotgun (WGS) entry which is preliminary data.</text>
</comment>
<dbReference type="AlphaFoldDB" id="A0A372NPT3"/>
<dbReference type="Proteomes" id="UP000264217">
    <property type="component" value="Unassembled WGS sequence"/>
</dbReference>
<accession>A0A372NPT3</accession>
<evidence type="ECO:0000313" key="1">
    <source>
        <dbReference type="EMBL" id="RFZ90932.1"/>
    </source>
</evidence>
<protein>
    <recommendedName>
        <fullName evidence="3">DUF4397 domain-containing protein</fullName>
    </recommendedName>
</protein>
<reference evidence="1 2" key="1">
    <citation type="submission" date="2018-08" db="EMBL/GenBank/DDBJ databases">
        <title>Mucilaginibacter sp. MYSH2.</title>
        <authorList>
            <person name="Seo T."/>
        </authorList>
    </citation>
    <scope>NUCLEOTIDE SEQUENCE [LARGE SCALE GENOMIC DNA]</scope>
    <source>
        <strain evidence="1 2">MYSH2</strain>
    </source>
</reference>
<proteinExistence type="predicted"/>
<evidence type="ECO:0000313" key="2">
    <source>
        <dbReference type="Proteomes" id="UP000264217"/>
    </source>
</evidence>
<dbReference type="EMBL" id="QWDC01000003">
    <property type="protein sequence ID" value="RFZ90932.1"/>
    <property type="molecule type" value="Genomic_DNA"/>
</dbReference>
<organism evidence="1 2">
    <name type="scientific">Mucilaginibacter conchicola</name>
    <dbReference type="NCBI Taxonomy" id="2303333"/>
    <lineage>
        <taxon>Bacteria</taxon>
        <taxon>Pseudomonadati</taxon>
        <taxon>Bacteroidota</taxon>
        <taxon>Sphingobacteriia</taxon>
        <taxon>Sphingobacteriales</taxon>
        <taxon>Sphingobacteriaceae</taxon>
        <taxon>Mucilaginibacter</taxon>
    </lineage>
</organism>
<evidence type="ECO:0008006" key="3">
    <source>
        <dbReference type="Google" id="ProtNLM"/>
    </source>
</evidence>
<keyword evidence="2" id="KW-1185">Reference proteome</keyword>
<name>A0A372NPT3_9SPHI</name>
<sequence>MLFSCKKEKLVYIPSSSLTIVNAINSDCTVIVPSFNREAKLRFLVADTIRPGNFHEYGGYAGTLPMAMFDRKDTVNAILKQDINVIPESISTLYIAGEPNNPIGLYKQDTIATLNRADSVINVRFVNLCAGLNGASIQISDKPELQFLDNLSFKAVSSFKTLKVDTKQVPSRIIPFTIKERASGNEIGTYDLKMVSSIMDVGYEILNAKSVTIVLAGTSTSLRVMRVNNY</sequence>